<dbReference type="EMBL" id="JBIRUQ010000007">
    <property type="protein sequence ID" value="MFI1464144.1"/>
    <property type="molecule type" value="Genomic_DNA"/>
</dbReference>
<dbReference type="Gene3D" id="3.90.550.10">
    <property type="entry name" value="Spore Coat Polysaccharide Biosynthesis Protein SpsA, Chain A"/>
    <property type="match status" value="2"/>
</dbReference>
<evidence type="ECO:0000313" key="1">
    <source>
        <dbReference type="EMBL" id="MFI1464144.1"/>
    </source>
</evidence>
<dbReference type="PANTHER" id="PTHR36529">
    <property type="entry name" value="SLL1095 PROTEIN"/>
    <property type="match status" value="1"/>
</dbReference>
<proteinExistence type="predicted"/>
<dbReference type="InterPro" id="IPR029044">
    <property type="entry name" value="Nucleotide-diphossugar_trans"/>
</dbReference>
<dbReference type="GeneID" id="93508579"/>
<dbReference type="Proteomes" id="UP001611263">
    <property type="component" value="Unassembled WGS sequence"/>
</dbReference>
<reference evidence="1 2" key="1">
    <citation type="submission" date="2024-10" db="EMBL/GenBank/DDBJ databases">
        <title>The Natural Products Discovery Center: Release of the First 8490 Sequenced Strains for Exploring Actinobacteria Biosynthetic Diversity.</title>
        <authorList>
            <person name="Kalkreuter E."/>
            <person name="Kautsar S.A."/>
            <person name="Yang D."/>
            <person name="Bader C.D."/>
            <person name="Teijaro C.N."/>
            <person name="Fluegel L."/>
            <person name="Davis C.M."/>
            <person name="Simpson J.R."/>
            <person name="Lauterbach L."/>
            <person name="Steele A.D."/>
            <person name="Gui C."/>
            <person name="Meng S."/>
            <person name="Li G."/>
            <person name="Viehrig K."/>
            <person name="Ye F."/>
            <person name="Su P."/>
            <person name="Kiefer A.F."/>
            <person name="Nichols A."/>
            <person name="Cepeda A.J."/>
            <person name="Yan W."/>
            <person name="Fan B."/>
            <person name="Jiang Y."/>
            <person name="Adhikari A."/>
            <person name="Zheng C.-J."/>
            <person name="Schuster L."/>
            <person name="Cowan T.M."/>
            <person name="Smanski M.J."/>
            <person name="Chevrette M.G."/>
            <person name="De Carvalho L.P.S."/>
            <person name="Shen B."/>
        </authorList>
    </citation>
    <scope>NUCLEOTIDE SEQUENCE [LARGE SCALE GENOMIC DNA]</scope>
    <source>
        <strain evidence="1 2">NPDC020568</strain>
    </source>
</reference>
<accession>A0ABW7TSW6</accession>
<protein>
    <submittedName>
        <fullName evidence="1">Glycosyltransferase</fullName>
    </submittedName>
</protein>
<keyword evidence="2" id="KW-1185">Reference proteome</keyword>
<comment type="caution">
    <text evidence="1">The sequence shown here is derived from an EMBL/GenBank/DDBJ whole genome shotgun (WGS) entry which is preliminary data.</text>
</comment>
<dbReference type="InterPro" id="IPR018641">
    <property type="entry name" value="Trfase_1_rSAM/seldom-assoc"/>
</dbReference>
<name>A0ABW7TSW6_9NOCA</name>
<dbReference type="RefSeq" id="WP_033245812.1">
    <property type="nucleotide sequence ID" value="NZ_JBIRUQ010000007.1"/>
</dbReference>
<gene>
    <name evidence="1" type="ORF">ACH4WX_25765</name>
</gene>
<evidence type="ECO:0000313" key="2">
    <source>
        <dbReference type="Proteomes" id="UP001611263"/>
    </source>
</evidence>
<sequence>MIPVTVLVVAKAPVPGFAKTRLCPPLTPVQAARPAAAALLDTLDAVRVCPVVTRMVAFAGDLGTAELGDEIGCALAGFDVKKQRGSGFGTRLANAHADAARAGLAADGGWWALGLTDPRAARLLADVPMSTSRTGEATRNALRDSGYRIGTLPTLTDVDRYTDAVAVAADCTGRFAAEVRALGGERVAR</sequence>
<organism evidence="1 2">
    <name type="scientific">Nocardia carnea</name>
    <dbReference type="NCBI Taxonomy" id="37328"/>
    <lineage>
        <taxon>Bacteria</taxon>
        <taxon>Bacillati</taxon>
        <taxon>Actinomycetota</taxon>
        <taxon>Actinomycetes</taxon>
        <taxon>Mycobacteriales</taxon>
        <taxon>Nocardiaceae</taxon>
        <taxon>Nocardia</taxon>
    </lineage>
</organism>
<dbReference type="PANTHER" id="PTHR36529:SF1">
    <property type="entry name" value="GLYCOSYLTRANSFERASE"/>
    <property type="match status" value="1"/>
</dbReference>
<dbReference type="SUPFAM" id="SSF53448">
    <property type="entry name" value="Nucleotide-diphospho-sugar transferases"/>
    <property type="match status" value="1"/>
</dbReference>